<dbReference type="EMBL" id="CP063304">
    <property type="protein sequence ID" value="QOV19184.1"/>
    <property type="molecule type" value="Genomic_DNA"/>
</dbReference>
<sequence>MRKKILNYYENASYYKKLKFLIDMVLTAVTLLVLSIGIICVEMISKEIYERNQEKLFMMTSNIEEKFKSVEGVITEIHQNKNIQDNLTYSNQKSENLNLTSMRRELNWLSADQKYFESLIILNQRDEYMVGTIYDKSDFFQNMSLEEIAALVKAKPRHGVWMFDRDLNEAIYVHSIYNTRDNQMKNIGTAIIKVNISFIQEILDNSGVFTDADFFVLEMDGQYFSTNLSGYRSYVNFIENINWKGQKKSYSFHNVNNHYYYVLESNMESNSREFKCYYFLLNKQMIKKVV</sequence>
<keyword evidence="1" id="KW-0812">Transmembrane</keyword>
<keyword evidence="1" id="KW-1133">Transmembrane helix</keyword>
<evidence type="ECO:0000313" key="2">
    <source>
        <dbReference type="EMBL" id="QOV19184.1"/>
    </source>
</evidence>
<protein>
    <submittedName>
        <fullName evidence="2">Cache domain-containing protein</fullName>
    </submittedName>
</protein>
<evidence type="ECO:0000313" key="3">
    <source>
        <dbReference type="Proteomes" id="UP000593601"/>
    </source>
</evidence>
<proteinExistence type="predicted"/>
<dbReference type="KEGG" id="bliq:INP51_14730"/>
<accession>A0A7M2RGP0</accession>
<evidence type="ECO:0000256" key="1">
    <source>
        <dbReference type="SAM" id="Phobius"/>
    </source>
</evidence>
<dbReference type="RefSeq" id="WP_193735531.1">
    <property type="nucleotide sequence ID" value="NZ_CP063304.1"/>
</dbReference>
<dbReference type="Proteomes" id="UP000593601">
    <property type="component" value="Chromosome"/>
</dbReference>
<keyword evidence="3" id="KW-1185">Reference proteome</keyword>
<feature type="transmembrane region" description="Helical" evidence="1">
    <location>
        <begin position="20"/>
        <end position="44"/>
    </location>
</feature>
<gene>
    <name evidence="2" type="ORF">INP51_14730</name>
</gene>
<dbReference type="AlphaFoldDB" id="A0A7M2RGP0"/>
<reference evidence="2 3" key="1">
    <citation type="submission" date="2020-10" db="EMBL/GenBank/DDBJ databases">
        <title>Blautia liquoris sp.nov., isolated from the mud in a fermentation cellar used for the production of Chinese strong-flavoured liquor.</title>
        <authorList>
            <person name="Lu L."/>
        </authorList>
    </citation>
    <scope>NUCLEOTIDE SEQUENCE [LARGE SCALE GENOMIC DNA]</scope>
    <source>
        <strain evidence="2 3">LZLJ-3</strain>
    </source>
</reference>
<name>A0A7M2RGP0_9FIRM</name>
<organism evidence="2 3">
    <name type="scientific">Blautia liquoris</name>
    <dbReference type="NCBI Taxonomy" id="2779518"/>
    <lineage>
        <taxon>Bacteria</taxon>
        <taxon>Bacillati</taxon>
        <taxon>Bacillota</taxon>
        <taxon>Clostridia</taxon>
        <taxon>Lachnospirales</taxon>
        <taxon>Lachnospiraceae</taxon>
        <taxon>Blautia</taxon>
    </lineage>
</organism>
<keyword evidence="1" id="KW-0472">Membrane</keyword>